<sequence length="49" mass="5528">MRGSFKFPCYILKDKLPLLEDSISRYLVKELGPAGNESLRGFVCTVMTC</sequence>
<protein>
    <submittedName>
        <fullName evidence="1">Uncharacterized protein</fullName>
    </submittedName>
</protein>
<gene>
    <name evidence="1" type="ORF">SAMN05216353_1109</name>
</gene>
<accession>A0A1I2LSP8</accession>
<dbReference type="AlphaFoldDB" id="A0A1I2LSP8"/>
<dbReference type="Proteomes" id="UP000198897">
    <property type="component" value="Unassembled WGS sequence"/>
</dbReference>
<name>A0A1I2LSP8_9BACI</name>
<proteinExistence type="predicted"/>
<evidence type="ECO:0000313" key="1">
    <source>
        <dbReference type="EMBL" id="SFF81648.1"/>
    </source>
</evidence>
<reference evidence="2" key="1">
    <citation type="submission" date="2016-10" db="EMBL/GenBank/DDBJ databases">
        <authorList>
            <person name="Varghese N."/>
            <person name="Submissions S."/>
        </authorList>
    </citation>
    <scope>NUCLEOTIDE SEQUENCE [LARGE SCALE GENOMIC DNA]</scope>
    <source>
        <strain evidence="2">FP5</strain>
    </source>
</reference>
<keyword evidence="2" id="KW-1185">Reference proteome</keyword>
<evidence type="ECO:0000313" key="2">
    <source>
        <dbReference type="Proteomes" id="UP000198897"/>
    </source>
</evidence>
<organism evidence="1 2">
    <name type="scientific">Halobacillus alkaliphilus</name>
    <dbReference type="NCBI Taxonomy" id="396056"/>
    <lineage>
        <taxon>Bacteria</taxon>
        <taxon>Bacillati</taxon>
        <taxon>Bacillota</taxon>
        <taxon>Bacilli</taxon>
        <taxon>Bacillales</taxon>
        <taxon>Bacillaceae</taxon>
        <taxon>Halobacillus</taxon>
    </lineage>
</organism>
<dbReference type="EMBL" id="FOOG01000010">
    <property type="protein sequence ID" value="SFF81648.1"/>
    <property type="molecule type" value="Genomic_DNA"/>
</dbReference>